<comment type="caution">
    <text evidence="4">The sequence shown here is derived from an EMBL/GenBank/DDBJ whole genome shotgun (WGS) entry which is preliminary data.</text>
</comment>
<dbReference type="PROSITE" id="PS00061">
    <property type="entry name" value="ADH_SHORT"/>
    <property type="match status" value="1"/>
</dbReference>
<dbReference type="InterPro" id="IPR051122">
    <property type="entry name" value="SDR_DHRS6-like"/>
</dbReference>
<dbReference type="PRINTS" id="PR00080">
    <property type="entry name" value="SDRFAMILY"/>
</dbReference>
<dbReference type="InterPro" id="IPR057326">
    <property type="entry name" value="KR_dom"/>
</dbReference>
<dbReference type="RefSeq" id="WP_388004530.1">
    <property type="nucleotide sequence ID" value="NZ_JBHUEE010000003.1"/>
</dbReference>
<dbReference type="Proteomes" id="UP001597277">
    <property type="component" value="Unassembled WGS sequence"/>
</dbReference>
<dbReference type="PANTHER" id="PTHR43477">
    <property type="entry name" value="DIHYDROANTICAPSIN 7-DEHYDROGENASE"/>
    <property type="match status" value="1"/>
</dbReference>
<comment type="similarity">
    <text evidence="1">Belongs to the short-chain dehydrogenases/reductases (SDR) family.</text>
</comment>
<dbReference type="CDD" id="cd05233">
    <property type="entry name" value="SDR_c"/>
    <property type="match status" value="1"/>
</dbReference>
<reference evidence="5" key="1">
    <citation type="journal article" date="2019" name="Int. J. Syst. Evol. Microbiol.">
        <title>The Global Catalogue of Microorganisms (GCM) 10K type strain sequencing project: providing services to taxonomists for standard genome sequencing and annotation.</title>
        <authorList>
            <consortium name="The Broad Institute Genomics Platform"/>
            <consortium name="The Broad Institute Genome Sequencing Center for Infectious Disease"/>
            <person name="Wu L."/>
            <person name="Ma J."/>
        </authorList>
    </citation>
    <scope>NUCLEOTIDE SEQUENCE [LARGE SCALE GENOMIC DNA]</scope>
    <source>
        <strain evidence="5">JCM 17130</strain>
    </source>
</reference>
<dbReference type="InterPro" id="IPR002347">
    <property type="entry name" value="SDR_fam"/>
</dbReference>
<dbReference type="EMBL" id="JBHUEE010000003">
    <property type="protein sequence ID" value="MFD1717708.1"/>
    <property type="molecule type" value="Genomic_DNA"/>
</dbReference>
<dbReference type="Gene3D" id="3.40.50.720">
    <property type="entry name" value="NAD(P)-binding Rossmann-like Domain"/>
    <property type="match status" value="1"/>
</dbReference>
<evidence type="ECO:0000259" key="3">
    <source>
        <dbReference type="SMART" id="SM00822"/>
    </source>
</evidence>
<gene>
    <name evidence="4" type="ORF">ACFSE6_07675</name>
</gene>
<dbReference type="PANTHER" id="PTHR43477:SF1">
    <property type="entry name" value="DIHYDROANTICAPSIN 7-DEHYDROGENASE"/>
    <property type="match status" value="1"/>
</dbReference>
<feature type="domain" description="Ketoreductase" evidence="3">
    <location>
        <begin position="6"/>
        <end position="185"/>
    </location>
</feature>
<dbReference type="GO" id="GO:0016491">
    <property type="term" value="F:oxidoreductase activity"/>
    <property type="evidence" value="ECO:0007669"/>
    <property type="project" value="UniProtKB-KW"/>
</dbReference>
<evidence type="ECO:0000256" key="2">
    <source>
        <dbReference type="ARBA" id="ARBA00023002"/>
    </source>
</evidence>
<accession>A0ABW4L231</accession>
<dbReference type="EC" id="1.1.1.-" evidence="4"/>
<dbReference type="Pfam" id="PF13561">
    <property type="entry name" value="adh_short_C2"/>
    <property type="match status" value="1"/>
</dbReference>
<keyword evidence="2 4" id="KW-0560">Oxidoreductase</keyword>
<evidence type="ECO:0000313" key="5">
    <source>
        <dbReference type="Proteomes" id="UP001597277"/>
    </source>
</evidence>
<dbReference type="InterPro" id="IPR036291">
    <property type="entry name" value="NAD(P)-bd_dom_sf"/>
</dbReference>
<dbReference type="InterPro" id="IPR020904">
    <property type="entry name" value="Sc_DH/Rdtase_CS"/>
</dbReference>
<dbReference type="NCBIfam" id="NF005559">
    <property type="entry name" value="PRK07231.1"/>
    <property type="match status" value="1"/>
</dbReference>
<organism evidence="4 5">
    <name type="scientific">Georgenia deserti</name>
    <dbReference type="NCBI Taxonomy" id="2093781"/>
    <lineage>
        <taxon>Bacteria</taxon>
        <taxon>Bacillati</taxon>
        <taxon>Actinomycetota</taxon>
        <taxon>Actinomycetes</taxon>
        <taxon>Micrococcales</taxon>
        <taxon>Bogoriellaceae</taxon>
        <taxon>Georgenia</taxon>
    </lineage>
</organism>
<dbReference type="PRINTS" id="PR00081">
    <property type="entry name" value="GDHRDH"/>
</dbReference>
<name>A0ABW4L231_9MICO</name>
<dbReference type="SUPFAM" id="SSF51735">
    <property type="entry name" value="NAD(P)-binding Rossmann-fold domains"/>
    <property type="match status" value="1"/>
</dbReference>
<evidence type="ECO:0000256" key="1">
    <source>
        <dbReference type="ARBA" id="ARBA00006484"/>
    </source>
</evidence>
<dbReference type="SMART" id="SM00822">
    <property type="entry name" value="PKS_KR"/>
    <property type="match status" value="1"/>
</dbReference>
<protein>
    <submittedName>
        <fullName evidence="4">SDR family NAD(P)-dependent oxidoreductase</fullName>
        <ecNumber evidence="4">1.1.1.-</ecNumber>
    </submittedName>
</protein>
<evidence type="ECO:0000313" key="4">
    <source>
        <dbReference type="EMBL" id="MFD1717708.1"/>
    </source>
</evidence>
<proteinExistence type="inferred from homology"/>
<keyword evidence="5" id="KW-1185">Reference proteome</keyword>
<sequence length="252" mass="25151">MDFTGRAVLVTGAGAGIGRAAAELFARRGASVVVGATDRSGRGRETVERITAGGGRAVLATGDVGDSATARAAVRTALTSFGRLDVLVNNAGLAAPGTVETTSEADIDAMLTVNVKGTVLMARAALPALRETGGVIVNVGSVAALKGHVDRAVYAASKGAVVALTKSMATDHVGEGVRVNCVCPGTTLTPALQAKIDQAPDPAAMEAQFVGRQPMGRLGTPEEIAGAVAYAASSEAAFMTGSVLVIDGGMTM</sequence>